<dbReference type="AlphaFoldDB" id="A0A841U4U3"/>
<dbReference type="EMBL" id="JACJVR010000105">
    <property type="protein sequence ID" value="MBB6694809.1"/>
    <property type="molecule type" value="Genomic_DNA"/>
</dbReference>
<evidence type="ECO:0000313" key="1">
    <source>
        <dbReference type="EMBL" id="MBB6694809.1"/>
    </source>
</evidence>
<name>A0A841U4U3_9BACL</name>
<reference evidence="1 2" key="1">
    <citation type="submission" date="2020-08" db="EMBL/GenBank/DDBJ databases">
        <title>Cohnella phylogeny.</title>
        <authorList>
            <person name="Dunlap C."/>
        </authorList>
    </citation>
    <scope>NUCLEOTIDE SEQUENCE [LARGE SCALE GENOMIC DNA]</scope>
    <source>
        <strain evidence="1 2">DSM 25239</strain>
    </source>
</reference>
<dbReference type="RefSeq" id="WP_185138773.1">
    <property type="nucleotide sequence ID" value="NZ_BORM01000004.1"/>
</dbReference>
<organism evidence="1 2">
    <name type="scientific">Cohnella xylanilytica</name>
    <dbReference type="NCBI Taxonomy" id="557555"/>
    <lineage>
        <taxon>Bacteria</taxon>
        <taxon>Bacillati</taxon>
        <taxon>Bacillota</taxon>
        <taxon>Bacilli</taxon>
        <taxon>Bacillales</taxon>
        <taxon>Paenibacillaceae</taxon>
        <taxon>Cohnella</taxon>
    </lineage>
</organism>
<dbReference type="Proteomes" id="UP000553776">
    <property type="component" value="Unassembled WGS sequence"/>
</dbReference>
<evidence type="ECO:0000313" key="2">
    <source>
        <dbReference type="Proteomes" id="UP000553776"/>
    </source>
</evidence>
<sequence length="272" mass="30190">MRQRRGGKRERLLFHHSSVKAIDDRTIMAAPAGRGIWIAPPQGNWLSCMEGLPEGLHVNRIQLGRDRAFACTDAGLYDWTGTRWTPTDMPLTCYQVREVGELLFAATAQGLWCRTENGWKSTASPHQAVYDFLYAPQYIFLAMDGGIAMYDRLTFTWEQFPMGTAVTGLGVFRSRLLGVTERGELLQGDRKGGFEKIRLPGLFVFRAASAAGSVYLCTERGLYRLSELRGQTAAISVSMGLPVTDLDERGGRLYMATLSEGVQTIELRGPNA</sequence>
<keyword evidence="2" id="KW-1185">Reference proteome</keyword>
<comment type="caution">
    <text evidence="1">The sequence shown here is derived from an EMBL/GenBank/DDBJ whole genome shotgun (WGS) entry which is preliminary data.</text>
</comment>
<gene>
    <name evidence="1" type="ORF">H7B90_25770</name>
</gene>
<accession>A0A841U4U3</accession>
<protein>
    <submittedName>
        <fullName evidence="1">Uncharacterized protein</fullName>
    </submittedName>
</protein>
<proteinExistence type="predicted"/>